<dbReference type="InterPro" id="IPR027039">
    <property type="entry name" value="Crtac1"/>
</dbReference>
<dbReference type="SUPFAM" id="SSF69318">
    <property type="entry name" value="Integrin alpha N-terminal domain"/>
    <property type="match status" value="1"/>
</dbReference>
<evidence type="ECO:0000313" key="4">
    <source>
        <dbReference type="EMBL" id="QDV49948.1"/>
    </source>
</evidence>
<feature type="region of interest" description="Disordered" evidence="2">
    <location>
        <begin position="33"/>
        <end position="54"/>
    </location>
</feature>
<evidence type="ECO:0000313" key="5">
    <source>
        <dbReference type="Proteomes" id="UP000318313"/>
    </source>
</evidence>
<dbReference type="Pfam" id="PF07593">
    <property type="entry name" value="UnbV_ASPIC"/>
    <property type="match status" value="1"/>
</dbReference>
<dbReference type="KEGG" id="gfm:Enr17x_19740"/>
<reference evidence="4 5" key="1">
    <citation type="submission" date="2019-03" db="EMBL/GenBank/DDBJ databases">
        <title>Deep-cultivation of Planctomycetes and their phenomic and genomic characterization uncovers novel biology.</title>
        <authorList>
            <person name="Wiegand S."/>
            <person name="Jogler M."/>
            <person name="Boedeker C."/>
            <person name="Pinto D."/>
            <person name="Vollmers J."/>
            <person name="Rivas-Marin E."/>
            <person name="Kohn T."/>
            <person name="Peeters S.H."/>
            <person name="Heuer A."/>
            <person name="Rast P."/>
            <person name="Oberbeckmann S."/>
            <person name="Bunk B."/>
            <person name="Jeske O."/>
            <person name="Meyerdierks A."/>
            <person name="Storesund J.E."/>
            <person name="Kallscheuer N."/>
            <person name="Luecker S."/>
            <person name="Lage O.M."/>
            <person name="Pohl T."/>
            <person name="Merkel B.J."/>
            <person name="Hornburger P."/>
            <person name="Mueller R.-W."/>
            <person name="Bruemmer F."/>
            <person name="Labrenz M."/>
            <person name="Spormann A.M."/>
            <person name="Op den Camp H."/>
            <person name="Overmann J."/>
            <person name="Amann R."/>
            <person name="Jetten M.S.M."/>
            <person name="Mascher T."/>
            <person name="Medema M.H."/>
            <person name="Devos D.P."/>
            <person name="Kaster A.-K."/>
            <person name="Ovreas L."/>
            <person name="Rohde M."/>
            <person name="Galperin M.Y."/>
            <person name="Jogler C."/>
        </authorList>
    </citation>
    <scope>NUCLEOTIDE SEQUENCE [LARGE SCALE GENOMIC DNA]</scope>
    <source>
        <strain evidence="4 5">Enr17</strain>
    </source>
</reference>
<dbReference type="InterPro" id="IPR028994">
    <property type="entry name" value="Integrin_alpha_N"/>
</dbReference>
<dbReference type="InterPro" id="IPR013517">
    <property type="entry name" value="FG-GAP"/>
</dbReference>
<dbReference type="OrthoDB" id="5287961at2"/>
<accession>A0A518IA25</accession>
<feature type="domain" description="ASPIC/UnbV" evidence="3">
    <location>
        <begin position="520"/>
        <end position="586"/>
    </location>
</feature>
<dbReference type="Gene3D" id="2.130.10.130">
    <property type="entry name" value="Integrin alpha, N-terminal"/>
    <property type="match status" value="2"/>
</dbReference>
<keyword evidence="5" id="KW-1185">Reference proteome</keyword>
<name>A0A518IA25_9PLAN</name>
<dbReference type="AlphaFoldDB" id="A0A518IA25"/>
<dbReference type="Proteomes" id="UP000318313">
    <property type="component" value="Chromosome"/>
</dbReference>
<dbReference type="PANTHER" id="PTHR16026:SF0">
    <property type="entry name" value="CARTILAGE ACIDIC PROTEIN 1"/>
    <property type="match status" value="1"/>
</dbReference>
<dbReference type="InterPro" id="IPR011519">
    <property type="entry name" value="UnbV_ASPIC"/>
</dbReference>
<sequence>MCPNLDRTGRLFFTFLLFPLLVSCDLIDDNSSPDKTASHEKTVNSPPSKSKFSQGLTSDVFREETIDRSHIEVPQFRDVHAQAGIEFVYENGAKGDQLMVEAIGGGAGWLDYDRDSLIDVYCVQGGDPVSHSAELGQNQVFRNRGNGIFEKLPAEIGAANGGYGQGVTIADFNNDGFDDIYVSNVGKNAFYQNMGDGTFEDISEASGTTNSLIWSSSAAWGDLNRDGNLDLYVCNYVKFDVRNPKFCTDKKGIKRICHPNEMEAEYNEIYFSLGNGHFKVAGDEWGLRGEDGKSLGVVIADLDQDQYSDIYVANDVTPNFLFLNHEGQSFRDAAIEKGCAMSGDGNNQASMGIAIGDYDRNGFLDLYVTHYTDDFNTLYANLGEAGFYDATKTTGLHQPTIPFLAFGTIMGDFNHDRHMNLVVANGHIDRMEDLGYAWKMSPFLFSYQGGQWVDCSADAGPYFQRQFIGRGIAAGDYDNDGDQDLFIVNQTEPAALLRNDSQGNHWLKVMLTGTISNRSAIGTKVEVRQNGERFYQEVVGGSSYASSSQYALFFGLGKMDADCQVKITWPSGETQVLEQVPVDQVLKLIEPAASDLTLRKKRL</sequence>
<protein>
    <submittedName>
        <fullName evidence="4">ASPIC and UnbV</fullName>
    </submittedName>
</protein>
<evidence type="ECO:0000256" key="2">
    <source>
        <dbReference type="SAM" id="MobiDB-lite"/>
    </source>
</evidence>
<proteinExistence type="predicted"/>
<dbReference type="PROSITE" id="PS51257">
    <property type="entry name" value="PROKAR_LIPOPROTEIN"/>
    <property type="match status" value="1"/>
</dbReference>
<feature type="compositionally biased region" description="Polar residues" evidence="2">
    <location>
        <begin position="43"/>
        <end position="54"/>
    </location>
</feature>
<evidence type="ECO:0000259" key="3">
    <source>
        <dbReference type="Pfam" id="PF07593"/>
    </source>
</evidence>
<dbReference type="EMBL" id="CP037452">
    <property type="protein sequence ID" value="QDV49948.1"/>
    <property type="molecule type" value="Genomic_DNA"/>
</dbReference>
<dbReference type="PANTHER" id="PTHR16026">
    <property type="entry name" value="CARTILAGE ACIDIC PROTEIN 1"/>
    <property type="match status" value="1"/>
</dbReference>
<dbReference type="Pfam" id="PF13517">
    <property type="entry name" value="FG-GAP_3"/>
    <property type="match status" value="2"/>
</dbReference>
<gene>
    <name evidence="4" type="ORF">Enr17x_19740</name>
</gene>
<dbReference type="RefSeq" id="WP_145308094.1">
    <property type="nucleotide sequence ID" value="NZ_CP037452.1"/>
</dbReference>
<evidence type="ECO:0000256" key="1">
    <source>
        <dbReference type="ARBA" id="ARBA00022729"/>
    </source>
</evidence>
<keyword evidence="1" id="KW-0732">Signal</keyword>
<organism evidence="4 5">
    <name type="scientific">Gimesia fumaroli</name>
    <dbReference type="NCBI Taxonomy" id="2527976"/>
    <lineage>
        <taxon>Bacteria</taxon>
        <taxon>Pseudomonadati</taxon>
        <taxon>Planctomycetota</taxon>
        <taxon>Planctomycetia</taxon>
        <taxon>Planctomycetales</taxon>
        <taxon>Planctomycetaceae</taxon>
        <taxon>Gimesia</taxon>
    </lineage>
</organism>